<proteinExistence type="predicted"/>
<evidence type="ECO:0000313" key="2">
    <source>
        <dbReference type="Proteomes" id="UP000758603"/>
    </source>
</evidence>
<reference evidence="1" key="1">
    <citation type="journal article" date="2021" name="Nat. Commun.">
        <title>Genetic determinants of endophytism in the Arabidopsis root mycobiome.</title>
        <authorList>
            <person name="Mesny F."/>
            <person name="Miyauchi S."/>
            <person name="Thiergart T."/>
            <person name="Pickel B."/>
            <person name="Atanasova L."/>
            <person name="Karlsson M."/>
            <person name="Huettel B."/>
            <person name="Barry K.W."/>
            <person name="Haridas S."/>
            <person name="Chen C."/>
            <person name="Bauer D."/>
            <person name="Andreopoulos W."/>
            <person name="Pangilinan J."/>
            <person name="LaButti K."/>
            <person name="Riley R."/>
            <person name="Lipzen A."/>
            <person name="Clum A."/>
            <person name="Drula E."/>
            <person name="Henrissat B."/>
            <person name="Kohler A."/>
            <person name="Grigoriev I.V."/>
            <person name="Martin F.M."/>
            <person name="Hacquard S."/>
        </authorList>
    </citation>
    <scope>NUCLEOTIDE SEQUENCE</scope>
    <source>
        <strain evidence="1">MPI-SDFR-AT-0073</strain>
    </source>
</reference>
<dbReference type="OrthoDB" id="5354164at2759"/>
<dbReference type="GeneID" id="70127161"/>
<accession>A0A9P8ZUL9</accession>
<name>A0A9P8ZUL9_9PEZI</name>
<evidence type="ECO:0000313" key="1">
    <source>
        <dbReference type="EMBL" id="KAH6651854.1"/>
    </source>
</evidence>
<protein>
    <submittedName>
        <fullName evidence="1">Uncharacterized protein</fullName>
    </submittedName>
</protein>
<dbReference type="Proteomes" id="UP000758603">
    <property type="component" value="Unassembled WGS sequence"/>
</dbReference>
<dbReference type="RefSeq" id="XP_045956132.1">
    <property type="nucleotide sequence ID" value="XM_046098269.1"/>
</dbReference>
<organism evidence="1 2">
    <name type="scientific">Truncatella angustata</name>
    <dbReference type="NCBI Taxonomy" id="152316"/>
    <lineage>
        <taxon>Eukaryota</taxon>
        <taxon>Fungi</taxon>
        <taxon>Dikarya</taxon>
        <taxon>Ascomycota</taxon>
        <taxon>Pezizomycotina</taxon>
        <taxon>Sordariomycetes</taxon>
        <taxon>Xylariomycetidae</taxon>
        <taxon>Amphisphaeriales</taxon>
        <taxon>Sporocadaceae</taxon>
        <taxon>Truncatella</taxon>
    </lineage>
</organism>
<gene>
    <name evidence="1" type="ORF">BKA67DRAFT_521325</name>
</gene>
<sequence>SAMAAIDQLILGMPQSIQDGVILLGLSSVHIYRDLLVLRKQHTIAQFDDSIVTKAGLPTIGLEIMHHIHSSVCWSLPLSQFRYYGGAITSERALII</sequence>
<keyword evidence="2" id="KW-1185">Reference proteome</keyword>
<comment type="caution">
    <text evidence="1">The sequence shown here is derived from an EMBL/GenBank/DDBJ whole genome shotgun (WGS) entry which is preliminary data.</text>
</comment>
<dbReference type="EMBL" id="JAGPXC010000006">
    <property type="protein sequence ID" value="KAH6651854.1"/>
    <property type="molecule type" value="Genomic_DNA"/>
</dbReference>
<feature type="non-terminal residue" evidence="1">
    <location>
        <position position="1"/>
    </location>
</feature>
<dbReference type="AlphaFoldDB" id="A0A9P8ZUL9"/>